<evidence type="ECO:0000313" key="5">
    <source>
        <dbReference type="EMBL" id="KAG9276788.1"/>
    </source>
</evidence>
<dbReference type="OrthoDB" id="9937370at2759"/>
<sequence>MFEFAVVSLLLHLPLSLSLPIYDSSPLLAFDDQVRQIHLYTESKHRSLFLAIYPNGTVTEEPTQTEHTLLELKAIKPGETVILGVMSLLYLCVDSSGQLTGLEPTLKTNTADCSFTELLLPDGYTYFISAHYRLPVTLLSYSHFLKLRNTLPIETKAAADEQQNPDWFKGEVDLDSDDPFGLRQAVQYPRSPFFHMDR</sequence>
<comment type="caution">
    <text evidence="5">The sequence shown here is derived from an EMBL/GenBank/DDBJ whole genome shotgun (WGS) entry which is preliminary data.</text>
</comment>
<dbReference type="Pfam" id="PF00167">
    <property type="entry name" value="FGF"/>
    <property type="match status" value="1"/>
</dbReference>
<dbReference type="GO" id="GO:0005576">
    <property type="term" value="C:extracellular region"/>
    <property type="evidence" value="ECO:0007669"/>
    <property type="project" value="UniProtKB-SubCell"/>
</dbReference>
<dbReference type="AlphaFoldDB" id="A0A8T2LWU9"/>
<gene>
    <name evidence="5" type="primary">FGF19</name>
    <name evidence="5" type="ORF">AMEX_G9134</name>
</gene>
<dbReference type="CDD" id="cd23310">
    <property type="entry name" value="beta-trefoil_FGF19-like"/>
    <property type="match status" value="1"/>
</dbReference>
<feature type="chain" id="PRO_5035917555" evidence="4">
    <location>
        <begin position="19"/>
        <end position="198"/>
    </location>
</feature>
<dbReference type="Proteomes" id="UP000752171">
    <property type="component" value="Unassembled WGS sequence"/>
</dbReference>
<reference evidence="5 6" key="1">
    <citation type="submission" date="2021-07" db="EMBL/GenBank/DDBJ databases">
        <authorList>
            <person name="Imarazene B."/>
            <person name="Zahm M."/>
            <person name="Klopp C."/>
            <person name="Cabau C."/>
            <person name="Beille S."/>
            <person name="Jouanno E."/>
            <person name="Castinel A."/>
            <person name="Lluch J."/>
            <person name="Gil L."/>
            <person name="Kuchtly C."/>
            <person name="Lopez Roques C."/>
            <person name="Donnadieu C."/>
            <person name="Parrinello H."/>
            <person name="Journot L."/>
            <person name="Du K."/>
            <person name="Schartl M."/>
            <person name="Retaux S."/>
            <person name="Guiguen Y."/>
        </authorList>
    </citation>
    <scope>NUCLEOTIDE SEQUENCE [LARGE SCALE GENOMIC DNA]</scope>
    <source>
        <strain evidence="5">Pach_M1</strain>
        <tissue evidence="5">Testis</tissue>
    </source>
</reference>
<dbReference type="InterPro" id="IPR002209">
    <property type="entry name" value="Fibroblast_GF_fam"/>
</dbReference>
<feature type="signal peptide" evidence="4">
    <location>
        <begin position="1"/>
        <end position="18"/>
    </location>
</feature>
<evidence type="ECO:0000313" key="6">
    <source>
        <dbReference type="Proteomes" id="UP000752171"/>
    </source>
</evidence>
<comment type="subcellular location">
    <subcellularLocation>
        <location evidence="1">Secreted</location>
    </subcellularLocation>
</comment>
<evidence type="ECO:0000256" key="2">
    <source>
        <dbReference type="ARBA" id="ARBA00007936"/>
    </source>
</evidence>
<keyword evidence="4" id="KW-0732">Signal</keyword>
<name>A0A8T2LWU9_ASTMX</name>
<keyword evidence="3" id="KW-0964">Secreted</keyword>
<dbReference type="InterPro" id="IPR008996">
    <property type="entry name" value="IL1/FGF"/>
</dbReference>
<dbReference type="GO" id="GO:0008083">
    <property type="term" value="F:growth factor activity"/>
    <property type="evidence" value="ECO:0007669"/>
    <property type="project" value="InterPro"/>
</dbReference>
<protein>
    <submittedName>
        <fullName evidence="5">Fibroblast growth factor 19-like</fullName>
    </submittedName>
</protein>
<dbReference type="Gene3D" id="2.80.10.50">
    <property type="match status" value="1"/>
</dbReference>
<organism evidence="5 6">
    <name type="scientific">Astyanax mexicanus</name>
    <name type="common">Blind cave fish</name>
    <name type="synonym">Astyanax fasciatus mexicanus</name>
    <dbReference type="NCBI Taxonomy" id="7994"/>
    <lineage>
        <taxon>Eukaryota</taxon>
        <taxon>Metazoa</taxon>
        <taxon>Chordata</taxon>
        <taxon>Craniata</taxon>
        <taxon>Vertebrata</taxon>
        <taxon>Euteleostomi</taxon>
        <taxon>Actinopterygii</taxon>
        <taxon>Neopterygii</taxon>
        <taxon>Teleostei</taxon>
        <taxon>Ostariophysi</taxon>
        <taxon>Characiformes</taxon>
        <taxon>Characoidei</taxon>
        <taxon>Acestrorhamphidae</taxon>
        <taxon>Acestrorhamphinae</taxon>
        <taxon>Astyanax</taxon>
    </lineage>
</organism>
<accession>A0A8T2LWU9</accession>
<dbReference type="EMBL" id="JAICCE010000006">
    <property type="protein sequence ID" value="KAG9276788.1"/>
    <property type="molecule type" value="Genomic_DNA"/>
</dbReference>
<evidence type="ECO:0000256" key="1">
    <source>
        <dbReference type="ARBA" id="ARBA00004613"/>
    </source>
</evidence>
<evidence type="ECO:0000256" key="3">
    <source>
        <dbReference type="ARBA" id="ARBA00022525"/>
    </source>
</evidence>
<dbReference type="SUPFAM" id="SSF50353">
    <property type="entry name" value="Cytokine"/>
    <property type="match status" value="1"/>
</dbReference>
<evidence type="ECO:0000256" key="4">
    <source>
        <dbReference type="SAM" id="SignalP"/>
    </source>
</evidence>
<dbReference type="PANTHER" id="PTHR11486">
    <property type="entry name" value="FIBROBLAST GROWTH FACTOR"/>
    <property type="match status" value="1"/>
</dbReference>
<dbReference type="SMART" id="SM00442">
    <property type="entry name" value="FGF"/>
    <property type="match status" value="1"/>
</dbReference>
<comment type="similarity">
    <text evidence="2">Belongs to the heparin-binding growth factors family.</text>
</comment>
<proteinExistence type="inferred from homology"/>